<dbReference type="Proteomes" id="UP001583172">
    <property type="component" value="Unassembled WGS sequence"/>
</dbReference>
<proteinExistence type="predicted"/>
<accession>A0ABR3VJX3</accession>
<name>A0ABR3VJX3_HUMIN</name>
<dbReference type="EMBL" id="JAZGSY010000057">
    <property type="protein sequence ID" value="KAL1841993.1"/>
    <property type="molecule type" value="Genomic_DNA"/>
</dbReference>
<organism evidence="2 3">
    <name type="scientific">Humicola insolens</name>
    <name type="common">Soft-rot fungus</name>
    <dbReference type="NCBI Taxonomy" id="85995"/>
    <lineage>
        <taxon>Eukaryota</taxon>
        <taxon>Fungi</taxon>
        <taxon>Dikarya</taxon>
        <taxon>Ascomycota</taxon>
        <taxon>Pezizomycotina</taxon>
        <taxon>Sordariomycetes</taxon>
        <taxon>Sordariomycetidae</taxon>
        <taxon>Sordariales</taxon>
        <taxon>Chaetomiaceae</taxon>
        <taxon>Mycothermus</taxon>
    </lineage>
</organism>
<evidence type="ECO:0000313" key="3">
    <source>
        <dbReference type="Proteomes" id="UP001583172"/>
    </source>
</evidence>
<gene>
    <name evidence="2" type="ORF">VTJ49DRAFT_6236</name>
</gene>
<feature type="compositionally biased region" description="Low complexity" evidence="1">
    <location>
        <begin position="74"/>
        <end position="84"/>
    </location>
</feature>
<comment type="caution">
    <text evidence="2">The sequence shown here is derived from an EMBL/GenBank/DDBJ whole genome shotgun (WGS) entry which is preliminary data.</text>
</comment>
<protein>
    <submittedName>
        <fullName evidence="2">Uncharacterized protein</fullName>
    </submittedName>
</protein>
<evidence type="ECO:0000313" key="2">
    <source>
        <dbReference type="EMBL" id="KAL1841993.1"/>
    </source>
</evidence>
<evidence type="ECO:0000256" key="1">
    <source>
        <dbReference type="SAM" id="MobiDB-lite"/>
    </source>
</evidence>
<feature type="region of interest" description="Disordered" evidence="1">
    <location>
        <begin position="28"/>
        <end position="98"/>
    </location>
</feature>
<keyword evidence="3" id="KW-1185">Reference proteome</keyword>
<reference evidence="2 3" key="1">
    <citation type="journal article" date="2024" name="Commun. Biol.">
        <title>Comparative genomic analysis of thermophilic fungi reveals convergent evolutionary adaptations and gene losses.</title>
        <authorList>
            <person name="Steindorff A.S."/>
            <person name="Aguilar-Pontes M.V."/>
            <person name="Robinson A.J."/>
            <person name="Andreopoulos B."/>
            <person name="LaButti K."/>
            <person name="Kuo A."/>
            <person name="Mondo S."/>
            <person name="Riley R."/>
            <person name="Otillar R."/>
            <person name="Haridas S."/>
            <person name="Lipzen A."/>
            <person name="Grimwood J."/>
            <person name="Schmutz J."/>
            <person name="Clum A."/>
            <person name="Reid I.D."/>
            <person name="Moisan M.C."/>
            <person name="Butler G."/>
            <person name="Nguyen T.T.M."/>
            <person name="Dewar K."/>
            <person name="Conant G."/>
            <person name="Drula E."/>
            <person name="Henrissat B."/>
            <person name="Hansel C."/>
            <person name="Singer S."/>
            <person name="Hutchinson M.I."/>
            <person name="de Vries R.P."/>
            <person name="Natvig D.O."/>
            <person name="Powell A.J."/>
            <person name="Tsang A."/>
            <person name="Grigoriev I.V."/>
        </authorList>
    </citation>
    <scope>NUCLEOTIDE SEQUENCE [LARGE SCALE GENOMIC DNA]</scope>
    <source>
        <strain evidence="2 3">CBS 620.91</strain>
    </source>
</reference>
<feature type="compositionally biased region" description="Low complexity" evidence="1">
    <location>
        <begin position="29"/>
        <end position="38"/>
    </location>
</feature>
<sequence length="98" mass="10278">MSQRNFLTDEGICEFGILARSQLTRAALSCPSSSDGSSPAVRQGPIREVTRMSKAPLQISPDDGKGTPSLKMTPSSSSAEPDAAAAERRSSGRNLLNA</sequence>